<dbReference type="InterPro" id="IPR004995">
    <property type="entry name" value="Spore_Ger"/>
</dbReference>
<dbReference type="InterPro" id="IPR050768">
    <property type="entry name" value="UPF0353/GerABKA_families"/>
</dbReference>
<name>A0A645D016_9ZZZZ</name>
<keyword evidence="1 2" id="KW-0472">Membrane</keyword>
<dbReference type="PANTHER" id="PTHR22550:SF5">
    <property type="entry name" value="LEUCINE ZIPPER PROTEIN 4"/>
    <property type="match status" value="1"/>
</dbReference>
<feature type="transmembrane region" description="Helical" evidence="2">
    <location>
        <begin position="124"/>
        <end position="151"/>
    </location>
</feature>
<keyword evidence="2" id="KW-1133">Transmembrane helix</keyword>
<dbReference type="GO" id="GO:0009847">
    <property type="term" value="P:spore germination"/>
    <property type="evidence" value="ECO:0007669"/>
    <property type="project" value="InterPro"/>
</dbReference>
<sequence>MIRYVALPIVMLLPALYVAVTQFHPNMLPTQLALYVAASRANVPFPPYFEALLMELVIELVREASMRITTPVGSTIGLVGGLVIGQSSVEAGLITPLAVIIVALTAIASFTIPSYNFSTTLRMIRFAFIILAAVFGLFGISIGLSVLIIHLCTLKSCGIPYMSPLSSFIENRSDLKDTIIRPRIKNMVRKPTYLQAEKEKGN</sequence>
<gene>
    <name evidence="3" type="primary">gerAA_2</name>
    <name evidence="3" type="ORF">SDC9_129615</name>
</gene>
<dbReference type="GO" id="GO:0016020">
    <property type="term" value="C:membrane"/>
    <property type="evidence" value="ECO:0007669"/>
    <property type="project" value="InterPro"/>
</dbReference>
<reference evidence="3" key="1">
    <citation type="submission" date="2019-08" db="EMBL/GenBank/DDBJ databases">
        <authorList>
            <person name="Kucharzyk K."/>
            <person name="Murdoch R.W."/>
            <person name="Higgins S."/>
            <person name="Loffler F."/>
        </authorList>
    </citation>
    <scope>NUCLEOTIDE SEQUENCE</scope>
</reference>
<dbReference type="Pfam" id="PF03323">
    <property type="entry name" value="GerA"/>
    <property type="match status" value="1"/>
</dbReference>
<accession>A0A645D016</accession>
<dbReference type="AlphaFoldDB" id="A0A645D016"/>
<feature type="transmembrane region" description="Helical" evidence="2">
    <location>
        <begin position="93"/>
        <end position="112"/>
    </location>
</feature>
<dbReference type="PANTHER" id="PTHR22550">
    <property type="entry name" value="SPORE GERMINATION PROTEIN"/>
    <property type="match status" value="1"/>
</dbReference>
<evidence type="ECO:0000313" key="3">
    <source>
        <dbReference type="EMBL" id="MPM82554.1"/>
    </source>
</evidence>
<comment type="caution">
    <text evidence="3">The sequence shown here is derived from an EMBL/GenBank/DDBJ whole genome shotgun (WGS) entry which is preliminary data.</text>
</comment>
<protein>
    <submittedName>
        <fullName evidence="3">Spore germination protein A1</fullName>
    </submittedName>
</protein>
<keyword evidence="2" id="KW-0812">Transmembrane</keyword>
<evidence type="ECO:0000256" key="1">
    <source>
        <dbReference type="ARBA" id="ARBA00023136"/>
    </source>
</evidence>
<evidence type="ECO:0000256" key="2">
    <source>
        <dbReference type="SAM" id="Phobius"/>
    </source>
</evidence>
<organism evidence="3">
    <name type="scientific">bioreactor metagenome</name>
    <dbReference type="NCBI Taxonomy" id="1076179"/>
    <lineage>
        <taxon>unclassified sequences</taxon>
        <taxon>metagenomes</taxon>
        <taxon>ecological metagenomes</taxon>
    </lineage>
</organism>
<proteinExistence type="predicted"/>
<dbReference type="EMBL" id="VSSQ01031607">
    <property type="protein sequence ID" value="MPM82554.1"/>
    <property type="molecule type" value="Genomic_DNA"/>
</dbReference>